<name>A0A172XVH2_9FLAO</name>
<gene>
    <name evidence="2" type="ORF">A0O34_10810</name>
</gene>
<keyword evidence="3" id="KW-1185">Reference proteome</keyword>
<organism evidence="2 3">
    <name type="scientific">Chryseobacterium glaciei</name>
    <dbReference type="NCBI Taxonomy" id="1685010"/>
    <lineage>
        <taxon>Bacteria</taxon>
        <taxon>Pseudomonadati</taxon>
        <taxon>Bacteroidota</taxon>
        <taxon>Flavobacteriia</taxon>
        <taxon>Flavobacteriales</taxon>
        <taxon>Weeksellaceae</taxon>
        <taxon>Chryseobacterium group</taxon>
        <taxon>Chryseobacterium</taxon>
    </lineage>
</organism>
<evidence type="ECO:0000313" key="3">
    <source>
        <dbReference type="Proteomes" id="UP000077824"/>
    </source>
</evidence>
<protein>
    <recommendedName>
        <fullName evidence="4">DUF4468 domain-containing protein</fullName>
    </recommendedName>
</protein>
<reference evidence="2 3" key="1">
    <citation type="submission" date="2016-04" db="EMBL/GenBank/DDBJ databases">
        <title>Complete Genome Sequence of Chryseobacterium sp. IHBB 10212.</title>
        <authorList>
            <person name="Pal M."/>
            <person name="Swarnkar M.K."/>
            <person name="Kaushal K."/>
            <person name="Chhibber S."/>
            <person name="Singh A.K."/>
            <person name="Gulati A."/>
        </authorList>
    </citation>
    <scope>NUCLEOTIDE SEQUENCE [LARGE SCALE GENOMIC DNA]</scope>
    <source>
        <strain evidence="2 3">IHBB 10212</strain>
    </source>
</reference>
<dbReference type="AlphaFoldDB" id="A0A172XVH2"/>
<accession>A0A172XVH2</accession>
<sequence length="203" mass="23501">MKKLFLMLIMSVTMIVNAQDQKLTITAGNFITLKDQTEVNVELKFDNVTLMKENYTETQYLENRKRDLLANPKRGEAGWQKWNDEWQKYKDEYYVDYFVKGLNKGYKNIVFKKGSSAKYTLLLDTKWVYPGWHGGMVGMTAEITGTVKLIETDNPSKVLAVIELNKFDKYVNNKEFVMEYGRIAAAYEAIGKYIGKDIKKGVK</sequence>
<keyword evidence="1" id="KW-0732">Signal</keyword>
<dbReference type="OrthoDB" id="1151160at2"/>
<dbReference type="Proteomes" id="UP000077824">
    <property type="component" value="Chromosome"/>
</dbReference>
<feature type="chain" id="PRO_5008003834" description="DUF4468 domain-containing protein" evidence="1">
    <location>
        <begin position="19"/>
        <end position="203"/>
    </location>
</feature>
<proteinExistence type="predicted"/>
<evidence type="ECO:0000313" key="2">
    <source>
        <dbReference type="EMBL" id="ANF50978.1"/>
    </source>
</evidence>
<evidence type="ECO:0000256" key="1">
    <source>
        <dbReference type="SAM" id="SignalP"/>
    </source>
</evidence>
<dbReference type="RefSeq" id="WP_066754525.1">
    <property type="nucleotide sequence ID" value="NZ_CP015199.1"/>
</dbReference>
<dbReference type="STRING" id="1685010.A0O34_10810"/>
<dbReference type="KEGG" id="chh:A0O34_10810"/>
<evidence type="ECO:0008006" key="4">
    <source>
        <dbReference type="Google" id="ProtNLM"/>
    </source>
</evidence>
<feature type="signal peptide" evidence="1">
    <location>
        <begin position="1"/>
        <end position="18"/>
    </location>
</feature>
<dbReference type="EMBL" id="CP015199">
    <property type="protein sequence ID" value="ANF50978.1"/>
    <property type="molecule type" value="Genomic_DNA"/>
</dbReference>